<dbReference type="SUPFAM" id="SSF47413">
    <property type="entry name" value="lambda repressor-like DNA-binding domains"/>
    <property type="match status" value="1"/>
</dbReference>
<dbReference type="Gene3D" id="1.25.40.10">
    <property type="entry name" value="Tetratricopeptide repeat domain"/>
    <property type="match status" value="1"/>
</dbReference>
<organism evidence="2 3">
    <name type="scientific">Candidatus Enterococcus ikei</name>
    <dbReference type="NCBI Taxonomy" id="2815326"/>
    <lineage>
        <taxon>Bacteria</taxon>
        <taxon>Bacillati</taxon>
        <taxon>Bacillota</taxon>
        <taxon>Bacilli</taxon>
        <taxon>Lactobacillales</taxon>
        <taxon>Enterococcaceae</taxon>
        <taxon>Enterococcus</taxon>
    </lineage>
</organism>
<dbReference type="Pfam" id="PF21259">
    <property type="entry name" value="Rgg_C"/>
    <property type="match status" value="1"/>
</dbReference>
<sequence>MKNYGTLLKKIRQEKGLSQKDIYSGIMTRQTYYLIETNVSMPSFDKFLLILEKLFLSTEEFLSLLNPEIFPAENQLYYKLSQAVFKKDKNHLELLAQTSDHLYQTTTNEKYLHLNLITRAMLQLSFTKQDSDTNEALAELMMPIKNYLIGVDKWYLYELKLLNNSLYCFSLTEAISLTTLVTQKGETFPFLEEYQDTKIRIYLNLSYLCLHAQDYTHTKLFSNFAKESAQTEYRLFEAIASNLNYEIAQSASTSKQLNSKIKKYLEILETLDYQNVVDAYQEILVSNNIS</sequence>
<dbReference type="NCBIfam" id="TIGR01716">
    <property type="entry name" value="RGG_Cterm"/>
    <property type="match status" value="1"/>
</dbReference>
<feature type="domain" description="HTH cro/C1-type" evidence="1">
    <location>
        <begin position="8"/>
        <end position="61"/>
    </location>
</feature>
<dbReference type="EMBL" id="JAFLWD010000013">
    <property type="protein sequence ID" value="MBO0440001.1"/>
    <property type="molecule type" value="Genomic_DNA"/>
</dbReference>
<gene>
    <name evidence="2" type="ORF">JZO69_06485</name>
</gene>
<dbReference type="InterPro" id="IPR010057">
    <property type="entry name" value="Transcription_activator_Rgg_C"/>
</dbReference>
<dbReference type="PROSITE" id="PS50943">
    <property type="entry name" value="HTH_CROC1"/>
    <property type="match status" value="1"/>
</dbReference>
<keyword evidence="3" id="KW-1185">Reference proteome</keyword>
<dbReference type="InterPro" id="IPR053163">
    <property type="entry name" value="HTH-type_regulator_Rgg"/>
</dbReference>
<dbReference type="InterPro" id="IPR010982">
    <property type="entry name" value="Lambda_DNA-bd_dom_sf"/>
</dbReference>
<protein>
    <submittedName>
        <fullName evidence="2">Helix-turn-helix domain-containing protein</fullName>
    </submittedName>
</protein>
<evidence type="ECO:0000313" key="2">
    <source>
        <dbReference type="EMBL" id="MBO0440001.1"/>
    </source>
</evidence>
<dbReference type="Pfam" id="PF01381">
    <property type="entry name" value="HTH_3"/>
    <property type="match status" value="1"/>
</dbReference>
<proteinExistence type="predicted"/>
<dbReference type="Proteomes" id="UP000664632">
    <property type="component" value="Unassembled WGS sequence"/>
</dbReference>
<evidence type="ECO:0000313" key="3">
    <source>
        <dbReference type="Proteomes" id="UP000664632"/>
    </source>
</evidence>
<comment type="caution">
    <text evidence="2">The sequence shown here is derived from an EMBL/GenBank/DDBJ whole genome shotgun (WGS) entry which is preliminary data.</text>
</comment>
<reference evidence="2 3" key="1">
    <citation type="submission" date="2021-03" db="EMBL/GenBank/DDBJ databases">
        <title>Enterococcal diversity collection.</title>
        <authorList>
            <person name="Gilmore M.S."/>
            <person name="Schwartzman J."/>
            <person name="Van Tyne D."/>
            <person name="Martin M."/>
            <person name="Earl A.M."/>
            <person name="Manson A.L."/>
            <person name="Straub T."/>
            <person name="Salamzade R."/>
            <person name="Saavedra J."/>
            <person name="Lebreton F."/>
            <person name="Prichula J."/>
            <person name="Schaufler K."/>
            <person name="Gaca A."/>
            <person name="Sgardioli B."/>
            <person name="Wagenaar J."/>
            <person name="Strong T."/>
        </authorList>
    </citation>
    <scope>NUCLEOTIDE SEQUENCE [LARGE SCALE GENOMIC DNA]</scope>
    <source>
        <strain evidence="2 3">DIV0869a</strain>
    </source>
</reference>
<dbReference type="CDD" id="cd00093">
    <property type="entry name" value="HTH_XRE"/>
    <property type="match status" value="1"/>
</dbReference>
<dbReference type="InterPro" id="IPR011990">
    <property type="entry name" value="TPR-like_helical_dom_sf"/>
</dbReference>
<dbReference type="RefSeq" id="WP_207112079.1">
    <property type="nucleotide sequence ID" value="NZ_JAFLWD010000013.1"/>
</dbReference>
<dbReference type="InterPro" id="IPR001387">
    <property type="entry name" value="Cro/C1-type_HTH"/>
</dbReference>
<evidence type="ECO:0000259" key="1">
    <source>
        <dbReference type="PROSITE" id="PS50943"/>
    </source>
</evidence>
<dbReference type="PANTHER" id="PTHR37038">
    <property type="entry name" value="TRANSCRIPTIONAL REGULATOR-RELATED"/>
    <property type="match status" value="1"/>
</dbReference>
<accession>A0ABS3GZ27</accession>
<dbReference type="SMART" id="SM00530">
    <property type="entry name" value="HTH_XRE"/>
    <property type="match status" value="1"/>
</dbReference>
<name>A0ABS3GZ27_9ENTE</name>